<name>A0ABU2RJS0_9ACTN</name>
<dbReference type="NCBIfam" id="TIGR02548">
    <property type="entry name" value="casB_cse2"/>
    <property type="match status" value="1"/>
</dbReference>
<accession>A0ABU2RJS0</accession>
<dbReference type="EMBL" id="JAVREX010000006">
    <property type="protein sequence ID" value="MDT0429098.1"/>
    <property type="molecule type" value="Genomic_DNA"/>
</dbReference>
<keyword evidence="3" id="KW-1185">Reference proteome</keyword>
<organism evidence="2 3">
    <name type="scientific">Streptomyces salyersiae</name>
    <dbReference type="NCBI Taxonomy" id="3075530"/>
    <lineage>
        <taxon>Bacteria</taxon>
        <taxon>Bacillati</taxon>
        <taxon>Actinomycetota</taxon>
        <taxon>Actinomycetes</taxon>
        <taxon>Kitasatosporales</taxon>
        <taxon>Streptomycetaceae</taxon>
        <taxon>Streptomyces</taxon>
    </lineage>
</organism>
<sequence length="200" mass="22380">MSDDAQPAGTATASGTDPREPTRSQELTQWLVGLVNSRDYGRLAELRRPTISQNAHVEAGWKAGWNDEKRREVFEQVAFLFAVYHRGAVQPSWGYGSLGHSARRIGSSIGRGPDDAGAARLIDRIVSSRRPPLRHLQHAITRLRSCGEPPPSWARLADDLVRWTDREARIRYRWTVDFHAPPNRARAPEAAPTTPKDSQT</sequence>
<dbReference type="RefSeq" id="WP_311657044.1">
    <property type="nucleotide sequence ID" value="NZ_JAVREX010000006.1"/>
</dbReference>
<comment type="caution">
    <text evidence="2">The sequence shown here is derived from an EMBL/GenBank/DDBJ whole genome shotgun (WGS) entry which is preliminary data.</text>
</comment>
<dbReference type="Proteomes" id="UP001183777">
    <property type="component" value="Unassembled WGS sequence"/>
</dbReference>
<evidence type="ECO:0000256" key="1">
    <source>
        <dbReference type="SAM" id="MobiDB-lite"/>
    </source>
</evidence>
<evidence type="ECO:0000313" key="3">
    <source>
        <dbReference type="Proteomes" id="UP001183777"/>
    </source>
</evidence>
<protein>
    <submittedName>
        <fullName evidence="2">Type I-E CRISPR-associated protein Cse2/CasB</fullName>
    </submittedName>
</protein>
<gene>
    <name evidence="2" type="ORF">RM649_15765</name>
</gene>
<dbReference type="Pfam" id="PF09485">
    <property type="entry name" value="CRISPR_Cse2"/>
    <property type="match status" value="1"/>
</dbReference>
<feature type="region of interest" description="Disordered" evidence="1">
    <location>
        <begin position="1"/>
        <end position="26"/>
    </location>
</feature>
<evidence type="ECO:0000313" key="2">
    <source>
        <dbReference type="EMBL" id="MDT0429098.1"/>
    </source>
</evidence>
<dbReference type="Gene3D" id="1.10.520.40">
    <property type="entry name" value="CRISPR-associated protein Cse2"/>
    <property type="match status" value="1"/>
</dbReference>
<reference evidence="3" key="1">
    <citation type="submission" date="2023-07" db="EMBL/GenBank/DDBJ databases">
        <title>30 novel species of actinomycetes from the DSMZ collection.</title>
        <authorList>
            <person name="Nouioui I."/>
        </authorList>
    </citation>
    <scope>NUCLEOTIDE SEQUENCE [LARGE SCALE GENOMIC DNA]</scope>
    <source>
        <strain evidence="3">DSM 41770</strain>
    </source>
</reference>
<dbReference type="InterPro" id="IPR013382">
    <property type="entry name" value="CRISPR-assoc_prot_Cse2"/>
</dbReference>
<proteinExistence type="predicted"/>
<dbReference type="InterPro" id="IPR038287">
    <property type="entry name" value="Cse2_sf"/>
</dbReference>